<dbReference type="CDD" id="cd00302">
    <property type="entry name" value="cytochrome_P450"/>
    <property type="match status" value="1"/>
</dbReference>
<keyword evidence="3 4" id="KW-0349">Heme</keyword>
<dbReference type="Pfam" id="PF00067">
    <property type="entry name" value="p450"/>
    <property type="match status" value="1"/>
</dbReference>
<dbReference type="PRINTS" id="PR00463">
    <property type="entry name" value="EP450I"/>
</dbReference>
<evidence type="ECO:0000313" key="8">
    <source>
        <dbReference type="EMBL" id="CAF4357688.1"/>
    </source>
</evidence>
<reference evidence="6" key="1">
    <citation type="submission" date="2021-02" db="EMBL/GenBank/DDBJ databases">
        <authorList>
            <person name="Nowell W R."/>
        </authorList>
    </citation>
    <scope>NUCLEOTIDE SEQUENCE</scope>
</reference>
<dbReference type="Proteomes" id="UP000663829">
    <property type="component" value="Unassembled WGS sequence"/>
</dbReference>
<evidence type="ECO:0000256" key="4">
    <source>
        <dbReference type="RuleBase" id="RU000461"/>
    </source>
</evidence>
<dbReference type="Proteomes" id="UP000681722">
    <property type="component" value="Unassembled WGS sequence"/>
</dbReference>
<dbReference type="PROSITE" id="PS00086">
    <property type="entry name" value="CYTOCHROME_P450"/>
    <property type="match status" value="1"/>
</dbReference>
<keyword evidence="4" id="KW-0503">Monooxygenase</keyword>
<dbReference type="Proteomes" id="UP000677228">
    <property type="component" value="Unassembled WGS sequence"/>
</dbReference>
<evidence type="ECO:0000313" key="7">
    <source>
        <dbReference type="EMBL" id="CAF3996845.1"/>
    </source>
</evidence>
<evidence type="ECO:0000256" key="2">
    <source>
        <dbReference type="ARBA" id="ARBA00010617"/>
    </source>
</evidence>
<dbReference type="GO" id="GO:0005506">
    <property type="term" value="F:iron ion binding"/>
    <property type="evidence" value="ECO:0007669"/>
    <property type="project" value="InterPro"/>
</dbReference>
<dbReference type="GO" id="GO:0016705">
    <property type="term" value="F:oxidoreductase activity, acting on paired donors, with incorporation or reduction of molecular oxygen"/>
    <property type="evidence" value="ECO:0007669"/>
    <property type="project" value="InterPro"/>
</dbReference>
<feature type="binding site" description="axial binding residue" evidence="3">
    <location>
        <position position="341"/>
    </location>
    <ligand>
        <name>heme</name>
        <dbReference type="ChEBI" id="CHEBI:30413"/>
    </ligand>
    <ligandPart>
        <name>Fe</name>
        <dbReference type="ChEBI" id="CHEBI:18248"/>
    </ligandPart>
</feature>
<dbReference type="EMBL" id="CAJOBA010035038">
    <property type="protein sequence ID" value="CAF3996845.1"/>
    <property type="molecule type" value="Genomic_DNA"/>
</dbReference>
<dbReference type="InterPro" id="IPR036396">
    <property type="entry name" value="Cyt_P450_sf"/>
</dbReference>
<dbReference type="EMBL" id="CAJOBC010087524">
    <property type="protein sequence ID" value="CAF4357688.1"/>
    <property type="molecule type" value="Genomic_DNA"/>
</dbReference>
<proteinExistence type="inferred from homology"/>
<comment type="similarity">
    <text evidence="2 4">Belongs to the cytochrome P450 family.</text>
</comment>
<name>A0A815SVZ8_9BILA</name>
<comment type="cofactor">
    <cofactor evidence="1 3">
        <name>heme</name>
        <dbReference type="ChEBI" id="CHEBI:30413"/>
    </cofactor>
</comment>
<keyword evidence="3 4" id="KW-0408">Iron</keyword>
<comment type="caution">
    <text evidence="6">The sequence shown here is derived from an EMBL/GenBank/DDBJ whole genome shotgun (WGS) entry which is preliminary data.</text>
</comment>
<dbReference type="GO" id="GO:0004497">
    <property type="term" value="F:monooxygenase activity"/>
    <property type="evidence" value="ECO:0007669"/>
    <property type="project" value="UniProtKB-KW"/>
</dbReference>
<sequence>MRQWAWLFPNRLILADINAAHYILVKKESDFCKGHLDDGSPLTGSILNNSDSKSESKRILSYYLSSNQIKSTYIPLICECTDHLILRWKTHLMSSKNNHFVKMDMSECSLRLALDIVGETLLGGTFGACASHNSDSEGDQLTKCMLKLTLQIFTQRHLTEKIINEAHNSDEALFIDELVQKRWDMLHKQQSPRHQLTIDDTKLLLFAGSETTATTLSLTLLTLAIYQDMQSKLRKELQGLTMENALKNNYLESFLREILRYWTIAPFITRISTISSKCPTVNSEKNVHIPRDTEIDILTWSIHHSQAYYKDPYTFSLFRTSKQQSKGKCPYLPFSIGTRMCPGMEFALTELKIIVVLLLEQFEFSIQKSKKELMSLEQEFLIDWRHSVLHTKQHIILNVSHYHNSDSEMYN</sequence>
<dbReference type="InterPro" id="IPR002401">
    <property type="entry name" value="Cyt_P450_E_grp-I"/>
</dbReference>
<dbReference type="InterPro" id="IPR017972">
    <property type="entry name" value="Cyt_P450_CS"/>
</dbReference>
<dbReference type="Gene3D" id="1.10.630.10">
    <property type="entry name" value="Cytochrome P450"/>
    <property type="match status" value="1"/>
</dbReference>
<dbReference type="PANTHER" id="PTHR24305">
    <property type="entry name" value="CYTOCHROME P450"/>
    <property type="match status" value="1"/>
</dbReference>
<dbReference type="EMBL" id="CAJNOK010013509">
    <property type="protein sequence ID" value="CAF1185703.1"/>
    <property type="molecule type" value="Genomic_DNA"/>
</dbReference>
<dbReference type="Proteomes" id="UP000682733">
    <property type="component" value="Unassembled WGS sequence"/>
</dbReference>
<keyword evidence="9" id="KW-1185">Reference proteome</keyword>
<organism evidence="6 9">
    <name type="scientific">Didymodactylos carnosus</name>
    <dbReference type="NCBI Taxonomy" id="1234261"/>
    <lineage>
        <taxon>Eukaryota</taxon>
        <taxon>Metazoa</taxon>
        <taxon>Spiralia</taxon>
        <taxon>Gnathifera</taxon>
        <taxon>Rotifera</taxon>
        <taxon>Eurotatoria</taxon>
        <taxon>Bdelloidea</taxon>
        <taxon>Philodinida</taxon>
        <taxon>Philodinidae</taxon>
        <taxon>Didymodactylos</taxon>
    </lineage>
</organism>
<accession>A0A815SVZ8</accession>
<evidence type="ECO:0000256" key="3">
    <source>
        <dbReference type="PIRSR" id="PIRSR602401-1"/>
    </source>
</evidence>
<evidence type="ECO:0000256" key="1">
    <source>
        <dbReference type="ARBA" id="ARBA00001971"/>
    </source>
</evidence>
<dbReference type="GO" id="GO:0020037">
    <property type="term" value="F:heme binding"/>
    <property type="evidence" value="ECO:0007669"/>
    <property type="project" value="InterPro"/>
</dbReference>
<keyword evidence="3 4" id="KW-0479">Metal-binding</keyword>
<dbReference type="SUPFAM" id="SSF48264">
    <property type="entry name" value="Cytochrome P450"/>
    <property type="match status" value="1"/>
</dbReference>
<dbReference type="EMBL" id="CAJNOQ010022024">
    <property type="protein sequence ID" value="CAF1495175.1"/>
    <property type="molecule type" value="Genomic_DNA"/>
</dbReference>
<protein>
    <recommendedName>
        <fullName evidence="10">Cytochrome P450</fullName>
    </recommendedName>
</protein>
<evidence type="ECO:0000313" key="9">
    <source>
        <dbReference type="Proteomes" id="UP000663829"/>
    </source>
</evidence>
<dbReference type="OrthoDB" id="1372046at2759"/>
<keyword evidence="4" id="KW-0560">Oxidoreductase</keyword>
<evidence type="ECO:0000313" key="5">
    <source>
        <dbReference type="EMBL" id="CAF1185703.1"/>
    </source>
</evidence>
<dbReference type="PANTHER" id="PTHR24305:SF166">
    <property type="entry name" value="CYTOCHROME P450 12A4, MITOCHONDRIAL-RELATED"/>
    <property type="match status" value="1"/>
</dbReference>
<dbReference type="AlphaFoldDB" id="A0A815SVZ8"/>
<evidence type="ECO:0008006" key="10">
    <source>
        <dbReference type="Google" id="ProtNLM"/>
    </source>
</evidence>
<dbReference type="InterPro" id="IPR050121">
    <property type="entry name" value="Cytochrome_P450_monoxygenase"/>
</dbReference>
<dbReference type="PRINTS" id="PR00385">
    <property type="entry name" value="P450"/>
</dbReference>
<gene>
    <name evidence="6" type="ORF">GPM918_LOCUS36435</name>
    <name evidence="5" type="ORF">OVA965_LOCUS23282</name>
    <name evidence="8" type="ORF">SRO942_LOCUS37171</name>
    <name evidence="7" type="ORF">TMI583_LOCUS24000</name>
</gene>
<evidence type="ECO:0000313" key="6">
    <source>
        <dbReference type="EMBL" id="CAF1495175.1"/>
    </source>
</evidence>
<dbReference type="InterPro" id="IPR001128">
    <property type="entry name" value="Cyt_P450"/>
</dbReference>